<dbReference type="SUPFAM" id="SSF81660">
    <property type="entry name" value="Metal cation-transporting ATPase, ATP-binding domain N"/>
    <property type="match status" value="1"/>
</dbReference>
<accession>A0A369AVX4</accession>
<reference evidence="3 4" key="1">
    <citation type="submission" date="2018-07" db="EMBL/GenBank/DDBJ databases">
        <title>Genomic Encyclopedia of Type Strains, Phase IV (KMG-IV): sequencing the most valuable type-strain genomes for metagenomic binning, comparative biology and taxonomic classification.</title>
        <authorList>
            <person name="Goeker M."/>
        </authorList>
    </citation>
    <scope>NUCLEOTIDE SEQUENCE [LARGE SCALE GENOMIC DNA]</scope>
    <source>
        <strain evidence="3 4">DSM 27016</strain>
    </source>
</reference>
<dbReference type="Gene3D" id="3.40.1110.10">
    <property type="entry name" value="Calcium-transporting ATPase, cytoplasmic domain N"/>
    <property type="match status" value="1"/>
</dbReference>
<evidence type="ECO:0000313" key="4">
    <source>
        <dbReference type="Proteomes" id="UP000253034"/>
    </source>
</evidence>
<proteinExistence type="predicted"/>
<keyword evidence="4" id="KW-1185">Reference proteome</keyword>
<keyword evidence="2" id="KW-0472">Membrane</keyword>
<organism evidence="3 4">
    <name type="scientific">Anaerobacterium chartisolvens</name>
    <dbReference type="NCBI Taxonomy" id="1297424"/>
    <lineage>
        <taxon>Bacteria</taxon>
        <taxon>Bacillati</taxon>
        <taxon>Bacillota</taxon>
        <taxon>Clostridia</taxon>
        <taxon>Eubacteriales</taxon>
        <taxon>Oscillospiraceae</taxon>
        <taxon>Anaerobacterium</taxon>
    </lineage>
</organism>
<sequence>MDIVPHRNSLIRSQREDLASKSTPVIRVNEVYLDGSLKEASLIDEDQKSFGIFMHSLILSNYAEVIQVNNQQIDVIGDDYEKAILSYTESKGFDKKLIESIAPKVAGLSFESEDNLKVSAHLINEKVRILSKGTPEKLLERCSYILMDSKFVKVTRKIFREVNGVLGDMLKRCSNVYAIALKDTSKLSGVLSMDTYVKEMTLVALIGMGIM</sequence>
<dbReference type="Proteomes" id="UP000253034">
    <property type="component" value="Unassembled WGS sequence"/>
</dbReference>
<dbReference type="PANTHER" id="PTHR43294">
    <property type="entry name" value="SODIUM/POTASSIUM-TRANSPORTING ATPASE SUBUNIT ALPHA"/>
    <property type="match status" value="1"/>
</dbReference>
<dbReference type="OrthoDB" id="2081695at2"/>
<gene>
    <name evidence="3" type="ORF">DFR58_11790</name>
</gene>
<dbReference type="GO" id="GO:1902600">
    <property type="term" value="P:proton transmembrane transport"/>
    <property type="evidence" value="ECO:0007669"/>
    <property type="project" value="TreeGrafter"/>
</dbReference>
<evidence type="ECO:0000256" key="1">
    <source>
        <dbReference type="ARBA" id="ARBA00004651"/>
    </source>
</evidence>
<comment type="caution">
    <text evidence="3">The sequence shown here is derived from an EMBL/GenBank/DDBJ whole genome shotgun (WGS) entry which is preliminary data.</text>
</comment>
<dbReference type="RefSeq" id="WP_114298601.1">
    <property type="nucleotide sequence ID" value="NZ_QPJT01000017.1"/>
</dbReference>
<dbReference type="GO" id="GO:0005886">
    <property type="term" value="C:plasma membrane"/>
    <property type="evidence" value="ECO:0007669"/>
    <property type="project" value="UniProtKB-SubCell"/>
</dbReference>
<protein>
    <submittedName>
        <fullName evidence="3">Cation transport ATPase-like protein</fullName>
    </submittedName>
</protein>
<evidence type="ECO:0000313" key="3">
    <source>
        <dbReference type="EMBL" id="RCX13550.1"/>
    </source>
</evidence>
<dbReference type="GO" id="GO:0019829">
    <property type="term" value="F:ATPase-coupled monoatomic cation transmembrane transporter activity"/>
    <property type="evidence" value="ECO:0007669"/>
    <property type="project" value="TreeGrafter"/>
</dbReference>
<dbReference type="Pfam" id="PF13246">
    <property type="entry name" value="Cation_ATPase"/>
    <property type="match status" value="1"/>
</dbReference>
<dbReference type="AlphaFoldDB" id="A0A369AVX4"/>
<name>A0A369AVX4_9FIRM</name>
<evidence type="ECO:0000256" key="2">
    <source>
        <dbReference type="ARBA" id="ARBA00022475"/>
    </source>
</evidence>
<comment type="subcellular location">
    <subcellularLocation>
        <location evidence="1">Cell membrane</location>
        <topology evidence="1">Multi-pass membrane protein</topology>
    </subcellularLocation>
</comment>
<dbReference type="PANTHER" id="PTHR43294:SF21">
    <property type="entry name" value="CATION TRANSPORTING ATPASE"/>
    <property type="match status" value="1"/>
</dbReference>
<dbReference type="InterPro" id="IPR023299">
    <property type="entry name" value="ATPase_P-typ_cyto_dom_N"/>
</dbReference>
<dbReference type="InterPro" id="IPR050510">
    <property type="entry name" value="Cation_transp_ATPase_P-type"/>
</dbReference>
<dbReference type="EMBL" id="QPJT01000017">
    <property type="protein sequence ID" value="RCX13550.1"/>
    <property type="molecule type" value="Genomic_DNA"/>
</dbReference>
<keyword evidence="2" id="KW-1003">Cell membrane</keyword>
<dbReference type="GO" id="GO:0000166">
    <property type="term" value="F:nucleotide binding"/>
    <property type="evidence" value="ECO:0007669"/>
    <property type="project" value="InterPro"/>
</dbReference>